<accession>A0A2J6T380</accession>
<dbReference type="EMBL" id="KZ613846">
    <property type="protein sequence ID" value="PMD57472.1"/>
    <property type="molecule type" value="Genomic_DNA"/>
</dbReference>
<keyword evidence="5" id="KW-0808">Transferase</keyword>
<dbReference type="InterPro" id="IPR014746">
    <property type="entry name" value="Gln_synth/guanido_kin_cat_dom"/>
</dbReference>
<evidence type="ECO:0000259" key="4">
    <source>
        <dbReference type="PROSITE" id="PS51987"/>
    </source>
</evidence>
<dbReference type="PANTHER" id="PTHR43785">
    <property type="entry name" value="GAMMA-GLUTAMYLPUTRESCINE SYNTHETASE"/>
    <property type="match status" value="1"/>
</dbReference>
<dbReference type="PANTHER" id="PTHR43785:SF2">
    <property type="entry name" value="TYPE-1 GLUTAMINE SYNTHETASE 1"/>
    <property type="match status" value="1"/>
</dbReference>
<dbReference type="AlphaFoldDB" id="A0A2J6T380"/>
<evidence type="ECO:0000256" key="2">
    <source>
        <dbReference type="PROSITE-ProRule" id="PRU01331"/>
    </source>
</evidence>
<evidence type="ECO:0000313" key="5">
    <source>
        <dbReference type="EMBL" id="PMD57472.1"/>
    </source>
</evidence>
<protein>
    <submittedName>
        <fullName evidence="5">Glutamine synthetase/guanido kinase</fullName>
    </submittedName>
</protein>
<dbReference type="STRING" id="1095630.A0A2J6T380"/>
<keyword evidence="6" id="KW-1185">Reference proteome</keyword>
<dbReference type="Gene3D" id="3.30.590.10">
    <property type="entry name" value="Glutamine synthetase/guanido kinase, catalytic domain"/>
    <property type="match status" value="1"/>
</dbReference>
<proteinExistence type="inferred from homology"/>
<dbReference type="InParanoid" id="A0A2J6T380"/>
<dbReference type="Pfam" id="PF00120">
    <property type="entry name" value="Gln-synt_C"/>
    <property type="match status" value="1"/>
</dbReference>
<evidence type="ECO:0000256" key="1">
    <source>
        <dbReference type="ARBA" id="ARBA00022598"/>
    </source>
</evidence>
<feature type="domain" description="GS catalytic" evidence="4">
    <location>
        <begin position="133"/>
        <end position="448"/>
    </location>
</feature>
<dbReference type="Proteomes" id="UP000235371">
    <property type="component" value="Unassembled WGS sequence"/>
</dbReference>
<keyword evidence="5" id="KW-0418">Kinase</keyword>
<comment type="similarity">
    <text evidence="2 3">Belongs to the glutamine synthetase family.</text>
</comment>
<name>A0A2J6T380_9HELO</name>
<evidence type="ECO:0000256" key="3">
    <source>
        <dbReference type="RuleBase" id="RU000384"/>
    </source>
</evidence>
<dbReference type="InterPro" id="IPR008146">
    <property type="entry name" value="Gln_synth_cat_dom"/>
</dbReference>
<dbReference type="SUPFAM" id="SSF55931">
    <property type="entry name" value="Glutamine synthetase/guanido kinase"/>
    <property type="match status" value="1"/>
</dbReference>
<organism evidence="5 6">
    <name type="scientific">Hyaloscypha bicolor E</name>
    <dbReference type="NCBI Taxonomy" id="1095630"/>
    <lineage>
        <taxon>Eukaryota</taxon>
        <taxon>Fungi</taxon>
        <taxon>Dikarya</taxon>
        <taxon>Ascomycota</taxon>
        <taxon>Pezizomycotina</taxon>
        <taxon>Leotiomycetes</taxon>
        <taxon>Helotiales</taxon>
        <taxon>Hyaloscyphaceae</taxon>
        <taxon>Hyaloscypha</taxon>
        <taxon>Hyaloscypha bicolor</taxon>
    </lineage>
</organism>
<dbReference type="RefSeq" id="XP_024734376.1">
    <property type="nucleotide sequence ID" value="XM_024883398.1"/>
</dbReference>
<dbReference type="PROSITE" id="PS51987">
    <property type="entry name" value="GS_CATALYTIC"/>
    <property type="match status" value="1"/>
</dbReference>
<evidence type="ECO:0000313" key="6">
    <source>
        <dbReference type="Proteomes" id="UP000235371"/>
    </source>
</evidence>
<dbReference type="GeneID" id="36591475"/>
<keyword evidence="1" id="KW-0436">Ligase</keyword>
<dbReference type="OrthoDB" id="3364440at2759"/>
<gene>
    <name evidence="5" type="ORF">K444DRAFT_631674</name>
</gene>
<reference evidence="5 6" key="1">
    <citation type="submission" date="2016-04" db="EMBL/GenBank/DDBJ databases">
        <title>A degradative enzymes factory behind the ericoid mycorrhizal symbiosis.</title>
        <authorList>
            <consortium name="DOE Joint Genome Institute"/>
            <person name="Martino E."/>
            <person name="Morin E."/>
            <person name="Grelet G."/>
            <person name="Kuo A."/>
            <person name="Kohler A."/>
            <person name="Daghino S."/>
            <person name="Barry K."/>
            <person name="Choi C."/>
            <person name="Cichocki N."/>
            <person name="Clum A."/>
            <person name="Copeland A."/>
            <person name="Hainaut M."/>
            <person name="Haridas S."/>
            <person name="Labutti K."/>
            <person name="Lindquist E."/>
            <person name="Lipzen A."/>
            <person name="Khouja H.-R."/>
            <person name="Murat C."/>
            <person name="Ohm R."/>
            <person name="Olson A."/>
            <person name="Spatafora J."/>
            <person name="Veneault-Fourrey C."/>
            <person name="Henrissat B."/>
            <person name="Grigoriev I."/>
            <person name="Martin F."/>
            <person name="Perotto S."/>
        </authorList>
    </citation>
    <scope>NUCLEOTIDE SEQUENCE [LARGE SCALE GENOMIC DNA]</scope>
    <source>
        <strain evidence="5 6">E</strain>
    </source>
</reference>
<dbReference type="GO" id="GO:0016301">
    <property type="term" value="F:kinase activity"/>
    <property type="evidence" value="ECO:0007669"/>
    <property type="project" value="UniProtKB-KW"/>
</dbReference>
<dbReference type="GO" id="GO:0004356">
    <property type="term" value="F:glutamine synthetase activity"/>
    <property type="evidence" value="ECO:0007669"/>
    <property type="project" value="InterPro"/>
</dbReference>
<sequence>MGDLSENQSSLSLRDGVADPTALETFLAINPSIEFIRFQWVDFSSVLFARVATKKFARSLATKHEPITTPAPVLTALTVNGEFQFEDYDIGDAEVWPDWSSLKVCHYHPSHAQVMCFVYEGGEKDGKGFRRCPRSRLQEITNTAKKEHDIDLLVGIEIEFCIFDDSKGTPEHLPIAPNAWSAASLNNKYTPIIEEIVHSITKAGIDVRQFHSEGGPGIFEISLEPLAPLQAEDSLIYCEESIKNIARQHGLRATLFPKPFEKLSGIGLHHHLSISQKDKEDAFLAGLLESWKSLAAFFMPNYDSNARIYPGEWITWSEQNKSATIRKVRPGHWELRSIDGTANPYLTMTGILTAGLLGISKDKKLMQKDHKKIAILGFDDKEVEEFGIKDKMPTSLKEALGNLKANEELKEALGPEIIDRYLKIKGKEEEIFGKLILSERRALSMVVF</sequence>
<dbReference type="SMART" id="SM01230">
    <property type="entry name" value="Gln-synt_C"/>
    <property type="match status" value="1"/>
</dbReference>